<dbReference type="InterPro" id="IPR003751">
    <property type="entry name" value="CsrA"/>
</dbReference>
<keyword evidence="6" id="KW-1185">Reference proteome</keyword>
<dbReference type="HAMAP" id="MF_00167">
    <property type="entry name" value="CsrA"/>
    <property type="match status" value="1"/>
</dbReference>
<dbReference type="GO" id="GO:0006402">
    <property type="term" value="P:mRNA catabolic process"/>
    <property type="evidence" value="ECO:0007669"/>
    <property type="project" value="InterPro"/>
</dbReference>
<dbReference type="NCBIfam" id="NF002469">
    <property type="entry name" value="PRK01712.1"/>
    <property type="match status" value="1"/>
</dbReference>
<keyword evidence="4" id="KW-0678">Repressor</keyword>
<evidence type="ECO:0000256" key="2">
    <source>
        <dbReference type="ARBA" id="ARBA00022845"/>
    </source>
</evidence>
<dbReference type="EMBL" id="QTTT01000001">
    <property type="protein sequence ID" value="REE96272.1"/>
    <property type="molecule type" value="Genomic_DNA"/>
</dbReference>
<keyword evidence="1 4" id="KW-0963">Cytoplasm</keyword>
<dbReference type="RefSeq" id="WP_116021945.1">
    <property type="nucleotide sequence ID" value="NZ_QTTT01000001.1"/>
</dbReference>
<dbReference type="OrthoDB" id="9809061at2"/>
<comment type="caution">
    <text evidence="5">The sequence shown here is derived from an EMBL/GenBank/DDBJ whole genome shotgun (WGS) entry which is preliminary data.</text>
</comment>
<dbReference type="GO" id="GO:0045947">
    <property type="term" value="P:negative regulation of translational initiation"/>
    <property type="evidence" value="ECO:0007669"/>
    <property type="project" value="UniProtKB-UniRule"/>
</dbReference>
<reference evidence="5 6" key="1">
    <citation type="submission" date="2018-08" db="EMBL/GenBank/DDBJ databases">
        <title>Sequencing the genomes of 1000 actinobacteria strains.</title>
        <authorList>
            <person name="Klenk H.-P."/>
        </authorList>
    </citation>
    <scope>NUCLEOTIDE SEQUENCE [LARGE SCALE GENOMIC DNA]</scope>
    <source>
        <strain evidence="5 6">DSM 43927</strain>
    </source>
</reference>
<dbReference type="GO" id="GO:0044781">
    <property type="term" value="P:bacterial-type flagellum organization"/>
    <property type="evidence" value="ECO:0007669"/>
    <property type="project" value="UniProtKB-KW"/>
</dbReference>
<dbReference type="PANTHER" id="PTHR34984">
    <property type="entry name" value="CARBON STORAGE REGULATOR"/>
    <property type="match status" value="1"/>
</dbReference>
<dbReference type="GO" id="GO:0048027">
    <property type="term" value="F:mRNA 5'-UTR binding"/>
    <property type="evidence" value="ECO:0007669"/>
    <property type="project" value="UniProtKB-UniRule"/>
</dbReference>
<proteinExistence type="inferred from homology"/>
<dbReference type="InterPro" id="IPR036107">
    <property type="entry name" value="CsrA_sf"/>
</dbReference>
<dbReference type="GO" id="GO:1902208">
    <property type="term" value="P:regulation of bacterial-type flagellum assembly"/>
    <property type="evidence" value="ECO:0007669"/>
    <property type="project" value="UniProtKB-UniRule"/>
</dbReference>
<dbReference type="Proteomes" id="UP000256661">
    <property type="component" value="Unassembled WGS sequence"/>
</dbReference>
<organism evidence="5 6">
    <name type="scientific">Thermomonospora umbrina</name>
    <dbReference type="NCBI Taxonomy" id="111806"/>
    <lineage>
        <taxon>Bacteria</taxon>
        <taxon>Bacillati</taxon>
        <taxon>Actinomycetota</taxon>
        <taxon>Actinomycetes</taxon>
        <taxon>Streptosporangiales</taxon>
        <taxon>Thermomonosporaceae</taxon>
        <taxon>Thermomonospora</taxon>
    </lineage>
</organism>
<comment type="subunit">
    <text evidence="4">Homodimer; the beta-strands of each monomer intercalate to form a hydrophobic core, while the alpha-helices form wings that extend away from the core.</text>
</comment>
<protein>
    <recommendedName>
        <fullName evidence="4">Translational regulator CsrA</fullName>
    </recommendedName>
</protein>
<comment type="similarity">
    <text evidence="4">Belongs to the CsrA/RsmA family.</text>
</comment>
<name>A0A3D9SK27_9ACTN</name>
<dbReference type="PANTHER" id="PTHR34984:SF1">
    <property type="entry name" value="CARBON STORAGE REGULATOR"/>
    <property type="match status" value="1"/>
</dbReference>
<gene>
    <name evidence="4" type="primary">csrA</name>
    <name evidence="5" type="ORF">DFJ69_1702</name>
</gene>
<sequence length="69" mass="7588">MLVLTRKSGEKIMLGDDIVVQVLQVTGDSVRLGIEAPRSLHVFREEVWVRLNGHGARRPDDAPPADGRG</sequence>
<evidence type="ECO:0000256" key="3">
    <source>
        <dbReference type="ARBA" id="ARBA00022884"/>
    </source>
</evidence>
<keyword evidence="2 4" id="KW-0810">Translation regulation</keyword>
<dbReference type="AlphaFoldDB" id="A0A3D9SK27"/>
<comment type="subcellular location">
    <subcellularLocation>
        <location evidence="4">Cytoplasm</location>
    </subcellularLocation>
</comment>
<dbReference type="SUPFAM" id="SSF117130">
    <property type="entry name" value="CsrA-like"/>
    <property type="match status" value="1"/>
</dbReference>
<keyword evidence="3 4" id="KW-0694">RNA-binding</keyword>
<dbReference type="Pfam" id="PF02599">
    <property type="entry name" value="CsrA"/>
    <property type="match status" value="1"/>
</dbReference>
<dbReference type="GO" id="GO:0006109">
    <property type="term" value="P:regulation of carbohydrate metabolic process"/>
    <property type="evidence" value="ECO:0007669"/>
    <property type="project" value="InterPro"/>
</dbReference>
<keyword evidence="4" id="KW-1005">Bacterial flagellum biogenesis</keyword>
<dbReference type="NCBIfam" id="TIGR00202">
    <property type="entry name" value="csrA"/>
    <property type="match status" value="1"/>
</dbReference>
<accession>A0A3D9SK27</accession>
<evidence type="ECO:0000313" key="6">
    <source>
        <dbReference type="Proteomes" id="UP000256661"/>
    </source>
</evidence>
<evidence type="ECO:0000313" key="5">
    <source>
        <dbReference type="EMBL" id="REE96272.1"/>
    </source>
</evidence>
<dbReference type="GO" id="GO:0005829">
    <property type="term" value="C:cytosol"/>
    <property type="evidence" value="ECO:0007669"/>
    <property type="project" value="TreeGrafter"/>
</dbReference>
<comment type="function">
    <text evidence="4">A translational regulator that binds mRNA to regulate translation initiation and/or mRNA stability. Usually binds in the 5'-UTR at or near the Shine-Dalgarno sequence preventing ribosome-binding, thus repressing translation. Its main target seems to be the major flagellin gene, while its function is anatagonized by FliW.</text>
</comment>
<dbReference type="Gene3D" id="2.60.40.4380">
    <property type="entry name" value="Translational regulator CsrA"/>
    <property type="match status" value="1"/>
</dbReference>
<evidence type="ECO:0000256" key="4">
    <source>
        <dbReference type="HAMAP-Rule" id="MF_00167"/>
    </source>
</evidence>
<evidence type="ECO:0000256" key="1">
    <source>
        <dbReference type="ARBA" id="ARBA00022490"/>
    </source>
</evidence>